<name>A0A9P6SXX8_9FUNG</name>
<dbReference type="PANTHER" id="PTHR20883:SF46">
    <property type="entry name" value="PHYTANOYL-COA HYDROXYLASE"/>
    <property type="match status" value="1"/>
</dbReference>
<protein>
    <submittedName>
        <fullName evidence="4">Uncharacterized protein</fullName>
    </submittedName>
</protein>
<accession>A0A9P6SXX8</accession>
<dbReference type="EMBL" id="JAAAID010001259">
    <property type="protein sequence ID" value="KAG0010823.1"/>
    <property type="molecule type" value="Genomic_DNA"/>
</dbReference>
<evidence type="ECO:0000313" key="5">
    <source>
        <dbReference type="Proteomes" id="UP000703661"/>
    </source>
</evidence>
<proteinExistence type="inferred from homology"/>
<keyword evidence="5" id="KW-1185">Reference proteome</keyword>
<dbReference type="Gene3D" id="2.60.120.620">
    <property type="entry name" value="q2cbj1_9rhob like domain"/>
    <property type="match status" value="1"/>
</dbReference>
<reference evidence="4" key="1">
    <citation type="journal article" date="2020" name="Fungal Divers.">
        <title>Resolving the Mortierellaceae phylogeny through synthesis of multi-gene phylogenetics and phylogenomics.</title>
        <authorList>
            <person name="Vandepol N."/>
            <person name="Liber J."/>
            <person name="Desiro A."/>
            <person name="Na H."/>
            <person name="Kennedy M."/>
            <person name="Barry K."/>
            <person name="Grigoriev I.V."/>
            <person name="Miller A.N."/>
            <person name="O'Donnell K."/>
            <person name="Stajich J.E."/>
            <person name="Bonito G."/>
        </authorList>
    </citation>
    <scope>NUCLEOTIDE SEQUENCE</scope>
    <source>
        <strain evidence="4">NRRL 2769</strain>
    </source>
</reference>
<dbReference type="InterPro" id="IPR008775">
    <property type="entry name" value="Phytyl_CoA_dOase-like"/>
</dbReference>
<evidence type="ECO:0000256" key="3">
    <source>
        <dbReference type="SAM" id="MobiDB-lite"/>
    </source>
</evidence>
<dbReference type="Pfam" id="PF05721">
    <property type="entry name" value="PhyH"/>
    <property type="match status" value="1"/>
</dbReference>
<gene>
    <name evidence="4" type="ORF">BGZ80_001153</name>
</gene>
<sequence>MNSQYDSLINEEARTQFHRDGFVIVKNALSCEEVGVLRREVDNLVNFLISENMDIMRDFGGVIEPISCGYIDPPVSQMYILSKRSYSGLRNMVTEDPDTVVPILFGKMSALAKNLLPTATTDNPMCLFNEQYIVKTPNSVSSSSFEWHQDSQYMDASAQKAFPIVSCWTALDDVNITNGTLLIEPFPRLIDPSTGSYLGLPNSLNSHATHLQHHMHLASCYEKELDRNTAIAQAHNSNETIPASLRSAPPNQNQVYERQRPILVDITAGTIVFLSGYVRHCSLGNGSSKFRRAYMPQFSAGKVQTGDGGLVSLAVPCADDQHERELEQQQQEEAYQQPDEFEEYQMQ</sequence>
<comment type="caution">
    <text evidence="4">The sequence shown here is derived from an EMBL/GenBank/DDBJ whole genome shotgun (WGS) entry which is preliminary data.</text>
</comment>
<feature type="region of interest" description="Disordered" evidence="3">
    <location>
        <begin position="318"/>
        <end position="347"/>
    </location>
</feature>
<comment type="cofactor">
    <cofactor evidence="1">
        <name>Fe cation</name>
        <dbReference type="ChEBI" id="CHEBI:24875"/>
    </cofactor>
</comment>
<evidence type="ECO:0000256" key="1">
    <source>
        <dbReference type="ARBA" id="ARBA00001962"/>
    </source>
</evidence>
<dbReference type="PANTHER" id="PTHR20883">
    <property type="entry name" value="PHYTANOYL-COA DIOXYGENASE DOMAIN CONTAINING 1"/>
    <property type="match status" value="1"/>
</dbReference>
<evidence type="ECO:0000256" key="2">
    <source>
        <dbReference type="ARBA" id="ARBA00005830"/>
    </source>
</evidence>
<evidence type="ECO:0000313" key="4">
    <source>
        <dbReference type="EMBL" id="KAG0010823.1"/>
    </source>
</evidence>
<dbReference type="SUPFAM" id="SSF51197">
    <property type="entry name" value="Clavaminate synthase-like"/>
    <property type="match status" value="1"/>
</dbReference>
<dbReference type="Proteomes" id="UP000703661">
    <property type="component" value="Unassembled WGS sequence"/>
</dbReference>
<organism evidence="4 5">
    <name type="scientific">Entomortierella chlamydospora</name>
    <dbReference type="NCBI Taxonomy" id="101097"/>
    <lineage>
        <taxon>Eukaryota</taxon>
        <taxon>Fungi</taxon>
        <taxon>Fungi incertae sedis</taxon>
        <taxon>Mucoromycota</taxon>
        <taxon>Mortierellomycotina</taxon>
        <taxon>Mortierellomycetes</taxon>
        <taxon>Mortierellales</taxon>
        <taxon>Mortierellaceae</taxon>
        <taxon>Entomortierella</taxon>
    </lineage>
</organism>
<comment type="similarity">
    <text evidence="2">Belongs to the PhyH family.</text>
</comment>
<dbReference type="AlphaFoldDB" id="A0A9P6SXX8"/>
<feature type="compositionally biased region" description="Low complexity" evidence="3">
    <location>
        <begin position="328"/>
        <end position="338"/>
    </location>
</feature>